<dbReference type="GO" id="GO:0005737">
    <property type="term" value="C:cytoplasm"/>
    <property type="evidence" value="ECO:0007669"/>
    <property type="project" value="TreeGrafter"/>
</dbReference>
<reference evidence="5" key="1">
    <citation type="submission" date="2023-06" db="EMBL/GenBank/DDBJ databases">
        <authorList>
            <person name="Delattre M."/>
        </authorList>
    </citation>
    <scope>NUCLEOTIDE SEQUENCE</scope>
    <source>
        <strain evidence="5">AF72</strain>
    </source>
</reference>
<dbReference type="Proteomes" id="UP001177023">
    <property type="component" value="Unassembled WGS sequence"/>
</dbReference>
<name>A0AA36C5E6_9BILA</name>
<organism evidence="5 6">
    <name type="scientific">Mesorhabditis spiculigera</name>
    <dbReference type="NCBI Taxonomy" id="96644"/>
    <lineage>
        <taxon>Eukaryota</taxon>
        <taxon>Metazoa</taxon>
        <taxon>Ecdysozoa</taxon>
        <taxon>Nematoda</taxon>
        <taxon>Chromadorea</taxon>
        <taxon>Rhabditida</taxon>
        <taxon>Rhabditina</taxon>
        <taxon>Rhabditomorpha</taxon>
        <taxon>Rhabditoidea</taxon>
        <taxon>Rhabditidae</taxon>
        <taxon>Mesorhabditinae</taxon>
        <taxon>Mesorhabditis</taxon>
    </lineage>
</organism>
<keyword evidence="3" id="KW-0833">Ubl conjugation pathway</keyword>
<dbReference type="Pfam" id="PF08694">
    <property type="entry name" value="UFC1"/>
    <property type="match status" value="1"/>
</dbReference>
<feature type="region of interest" description="Disordered" evidence="4">
    <location>
        <begin position="108"/>
        <end position="168"/>
    </location>
</feature>
<dbReference type="InterPro" id="IPR016135">
    <property type="entry name" value="UBQ-conjugating_enzyme/RWD"/>
</dbReference>
<dbReference type="GO" id="GO:0061657">
    <property type="term" value="F:UFM1 conjugating enzyme activity"/>
    <property type="evidence" value="ECO:0007669"/>
    <property type="project" value="InterPro"/>
</dbReference>
<feature type="region of interest" description="Disordered" evidence="4">
    <location>
        <begin position="226"/>
        <end position="248"/>
    </location>
</feature>
<sequence length="248" mass="27642">MDDSAKSQLKSIPLLKTKAGPRDEALWPKRLQEELEALIAFVTMNKENDKDWFHIECSDRGDRWYGKCWTFYNNVKYEFAVEFDIPITYPTTAPEIALPELDGKTAKISPEEEEEADGDDNFRAKKRAETGKNSAEKNEVTAPTGPQKDAPPTVGRRLMPTPPNLVPPRVLARLGATVPGSGRGFAARPRNGGQRLVKDVDEPSRPVRIQAHQQLTGGAWNLPLEPITPGNGTQQRPLLPRPPHIPIR</sequence>
<evidence type="ECO:0000313" key="5">
    <source>
        <dbReference type="EMBL" id="CAJ0558521.1"/>
    </source>
</evidence>
<dbReference type="PANTHER" id="PTHR12921:SF0">
    <property type="entry name" value="UBIQUITIN-FOLD MODIFIER-CONJUGATING ENZYME 1"/>
    <property type="match status" value="1"/>
</dbReference>
<evidence type="ECO:0000256" key="2">
    <source>
        <dbReference type="ARBA" id="ARBA00013306"/>
    </source>
</evidence>
<dbReference type="InterPro" id="IPR014806">
    <property type="entry name" value="Ufc1"/>
</dbReference>
<feature type="compositionally biased region" description="Basic and acidic residues" evidence="4">
    <location>
        <begin position="120"/>
        <end position="139"/>
    </location>
</feature>
<comment type="similarity">
    <text evidence="1">Belongs to the ubiquitin-conjugating enzyme family. UFC1 subfamily.</text>
</comment>
<comment type="caution">
    <text evidence="5">The sequence shown here is derived from an EMBL/GenBank/DDBJ whole genome shotgun (WGS) entry which is preliminary data.</text>
</comment>
<evidence type="ECO:0000256" key="4">
    <source>
        <dbReference type="SAM" id="MobiDB-lite"/>
    </source>
</evidence>
<dbReference type="Gene3D" id="3.10.110.10">
    <property type="entry name" value="Ubiquitin Conjugating Enzyme"/>
    <property type="match status" value="1"/>
</dbReference>
<proteinExistence type="inferred from homology"/>
<evidence type="ECO:0000256" key="3">
    <source>
        <dbReference type="ARBA" id="ARBA00022786"/>
    </source>
</evidence>
<accession>A0AA36C5E6</accession>
<protein>
    <recommendedName>
        <fullName evidence="2">Ubiquitin-fold modifier-conjugating enzyme 1</fullName>
    </recommendedName>
</protein>
<dbReference type="SUPFAM" id="SSF54495">
    <property type="entry name" value="UBC-like"/>
    <property type="match status" value="1"/>
</dbReference>
<dbReference type="EMBL" id="CATQJA010000243">
    <property type="protein sequence ID" value="CAJ0558521.1"/>
    <property type="molecule type" value="Genomic_DNA"/>
</dbReference>
<dbReference type="AlphaFoldDB" id="A0AA36C5E6"/>
<dbReference type="GO" id="GO:1990592">
    <property type="term" value="P:protein K69-linked ufmylation"/>
    <property type="evidence" value="ECO:0007669"/>
    <property type="project" value="TreeGrafter"/>
</dbReference>
<dbReference type="PANTHER" id="PTHR12921">
    <property type="entry name" value="UBIQUITIN-FOLD MODIFIER-CONJUGATING ENZYME 1"/>
    <property type="match status" value="1"/>
</dbReference>
<evidence type="ECO:0000256" key="1">
    <source>
        <dbReference type="ARBA" id="ARBA00008451"/>
    </source>
</evidence>
<gene>
    <name evidence="5" type="ORF">MSPICULIGERA_LOCUS1005</name>
</gene>
<keyword evidence="6" id="KW-1185">Reference proteome</keyword>
<feature type="compositionally biased region" description="Pro residues" evidence="4">
    <location>
        <begin position="239"/>
        <end position="248"/>
    </location>
</feature>
<feature type="non-terminal residue" evidence="5">
    <location>
        <position position="248"/>
    </location>
</feature>
<evidence type="ECO:0000313" key="6">
    <source>
        <dbReference type="Proteomes" id="UP001177023"/>
    </source>
</evidence>